<proteinExistence type="inferred from homology"/>
<dbReference type="InterPro" id="IPR036113">
    <property type="entry name" value="Asp/Glu-ADT_sf_sub_c"/>
</dbReference>
<dbReference type="eggNOG" id="COG0721">
    <property type="taxonomic scope" value="Bacteria"/>
</dbReference>
<gene>
    <name evidence="6" type="primary">gatC</name>
    <name evidence="7" type="ORF">NZ47_01735</name>
</gene>
<comment type="subunit">
    <text evidence="2 6">Heterotrimer of A, B and C subunits.</text>
</comment>
<keyword evidence="6" id="KW-0648">Protein biosynthesis</keyword>
<dbReference type="RefSeq" id="WP_027397042.1">
    <property type="nucleotide sequence ID" value="NZ_CAMKSO010000227.1"/>
</dbReference>
<comment type="caution">
    <text evidence="7">The sequence shown here is derived from an EMBL/GenBank/DDBJ whole genome shotgun (WGS) entry which is preliminary data.</text>
</comment>
<dbReference type="Pfam" id="PF02686">
    <property type="entry name" value="GatC"/>
    <property type="match status" value="1"/>
</dbReference>
<dbReference type="EMBL" id="JSCE01000031">
    <property type="protein sequence ID" value="KHM52941.1"/>
    <property type="molecule type" value="Genomic_DNA"/>
</dbReference>
<dbReference type="HAMAP" id="MF_00122">
    <property type="entry name" value="GatC"/>
    <property type="match status" value="1"/>
</dbReference>
<evidence type="ECO:0000256" key="5">
    <source>
        <dbReference type="ARBA" id="ARBA00047913"/>
    </source>
</evidence>
<dbReference type="GO" id="GO:0070681">
    <property type="term" value="P:glutaminyl-tRNAGln biosynthesis via transamidation"/>
    <property type="evidence" value="ECO:0007669"/>
    <property type="project" value="TreeGrafter"/>
</dbReference>
<dbReference type="SUPFAM" id="SSF141000">
    <property type="entry name" value="Glu-tRNAGln amidotransferase C subunit"/>
    <property type="match status" value="1"/>
</dbReference>
<comment type="catalytic activity">
    <reaction evidence="4 6">
        <text>L-aspartyl-tRNA(Asn) + L-glutamine + ATP + H2O = L-asparaginyl-tRNA(Asn) + L-glutamate + ADP + phosphate + 2 H(+)</text>
        <dbReference type="Rhea" id="RHEA:14513"/>
        <dbReference type="Rhea" id="RHEA-COMP:9674"/>
        <dbReference type="Rhea" id="RHEA-COMP:9677"/>
        <dbReference type="ChEBI" id="CHEBI:15377"/>
        <dbReference type="ChEBI" id="CHEBI:15378"/>
        <dbReference type="ChEBI" id="CHEBI:29985"/>
        <dbReference type="ChEBI" id="CHEBI:30616"/>
        <dbReference type="ChEBI" id="CHEBI:43474"/>
        <dbReference type="ChEBI" id="CHEBI:58359"/>
        <dbReference type="ChEBI" id="CHEBI:78515"/>
        <dbReference type="ChEBI" id="CHEBI:78516"/>
        <dbReference type="ChEBI" id="CHEBI:456216"/>
    </reaction>
</comment>
<reference evidence="7 8" key="1">
    <citation type="journal article" date="2013" name="PLoS ONE">
        <title>Identification and characterization of three novel lipases belonging to families II and V from Anaerovibrio lipolyticus 5ST.</title>
        <authorList>
            <person name="Prive F."/>
            <person name="Kaderbhai N.N."/>
            <person name="Girdwood S."/>
            <person name="Worgan H.J."/>
            <person name="Pinloche E."/>
            <person name="Scollan N.D."/>
            <person name="Huws S.A."/>
            <person name="Newbold C.J."/>
        </authorList>
    </citation>
    <scope>NUCLEOTIDE SEQUENCE [LARGE SCALE GENOMIC DNA]</scope>
    <source>
        <strain evidence="7 8">5S</strain>
    </source>
</reference>
<dbReference type="EC" id="6.3.5.-" evidence="6"/>
<dbReference type="STRING" id="82374.NZ47_01735"/>
<accession>A0A0B2K2E0</accession>
<dbReference type="PANTHER" id="PTHR15004">
    <property type="entry name" value="GLUTAMYL-TRNA(GLN) AMIDOTRANSFERASE SUBUNIT C, MITOCHONDRIAL"/>
    <property type="match status" value="1"/>
</dbReference>
<dbReference type="GO" id="GO:0006450">
    <property type="term" value="P:regulation of translational fidelity"/>
    <property type="evidence" value="ECO:0007669"/>
    <property type="project" value="InterPro"/>
</dbReference>
<dbReference type="GO" id="GO:0050566">
    <property type="term" value="F:asparaginyl-tRNA synthase (glutamine-hydrolyzing) activity"/>
    <property type="evidence" value="ECO:0007669"/>
    <property type="project" value="RHEA"/>
</dbReference>
<keyword evidence="6" id="KW-0067">ATP-binding</keyword>
<comment type="catalytic activity">
    <reaction evidence="5 6">
        <text>L-glutamyl-tRNA(Gln) + L-glutamine + ATP + H2O = L-glutaminyl-tRNA(Gln) + L-glutamate + ADP + phosphate + H(+)</text>
        <dbReference type="Rhea" id="RHEA:17521"/>
        <dbReference type="Rhea" id="RHEA-COMP:9681"/>
        <dbReference type="Rhea" id="RHEA-COMP:9684"/>
        <dbReference type="ChEBI" id="CHEBI:15377"/>
        <dbReference type="ChEBI" id="CHEBI:15378"/>
        <dbReference type="ChEBI" id="CHEBI:29985"/>
        <dbReference type="ChEBI" id="CHEBI:30616"/>
        <dbReference type="ChEBI" id="CHEBI:43474"/>
        <dbReference type="ChEBI" id="CHEBI:58359"/>
        <dbReference type="ChEBI" id="CHEBI:78520"/>
        <dbReference type="ChEBI" id="CHEBI:78521"/>
        <dbReference type="ChEBI" id="CHEBI:456216"/>
    </reaction>
</comment>
<dbReference type="Proteomes" id="UP000030993">
    <property type="component" value="Unassembled WGS sequence"/>
</dbReference>
<dbReference type="PANTHER" id="PTHR15004:SF0">
    <property type="entry name" value="GLUTAMYL-TRNA(GLN) AMIDOTRANSFERASE SUBUNIT C, MITOCHONDRIAL"/>
    <property type="match status" value="1"/>
</dbReference>
<dbReference type="InterPro" id="IPR003837">
    <property type="entry name" value="GatC"/>
</dbReference>
<protein>
    <recommendedName>
        <fullName evidence="6">Aspartyl/glutamyl-tRNA(Asn/Gln) amidotransferase subunit C</fullName>
        <shortName evidence="6">Asp/Glu-ADT subunit C</shortName>
        <ecNumber evidence="6">6.3.5.-</ecNumber>
    </recommendedName>
</protein>
<dbReference type="NCBIfam" id="TIGR00135">
    <property type="entry name" value="gatC"/>
    <property type="match status" value="1"/>
</dbReference>
<keyword evidence="8" id="KW-1185">Reference proteome</keyword>
<keyword evidence="6" id="KW-0547">Nucleotide-binding</keyword>
<evidence type="ECO:0000313" key="7">
    <source>
        <dbReference type="EMBL" id="KHM52941.1"/>
    </source>
</evidence>
<evidence type="ECO:0000256" key="2">
    <source>
        <dbReference type="ARBA" id="ARBA00011123"/>
    </source>
</evidence>
<organism evidence="7 8">
    <name type="scientific">Anaerovibrio lipolyticus</name>
    <dbReference type="NCBI Taxonomy" id="82374"/>
    <lineage>
        <taxon>Bacteria</taxon>
        <taxon>Bacillati</taxon>
        <taxon>Bacillota</taxon>
        <taxon>Negativicutes</taxon>
        <taxon>Selenomonadales</taxon>
        <taxon>Selenomonadaceae</taxon>
        <taxon>Anaerovibrio</taxon>
    </lineage>
</organism>
<dbReference type="GO" id="GO:0006412">
    <property type="term" value="P:translation"/>
    <property type="evidence" value="ECO:0007669"/>
    <property type="project" value="UniProtKB-UniRule"/>
</dbReference>
<evidence type="ECO:0000256" key="6">
    <source>
        <dbReference type="HAMAP-Rule" id="MF_00122"/>
    </source>
</evidence>
<keyword evidence="6" id="KW-0436">Ligase</keyword>
<dbReference type="GO" id="GO:0005524">
    <property type="term" value="F:ATP binding"/>
    <property type="evidence" value="ECO:0007669"/>
    <property type="project" value="UniProtKB-KW"/>
</dbReference>
<name>A0A0B2K2E0_9FIRM</name>
<dbReference type="GO" id="GO:0050567">
    <property type="term" value="F:glutaminyl-tRNA synthase (glutamine-hydrolyzing) activity"/>
    <property type="evidence" value="ECO:0007669"/>
    <property type="project" value="UniProtKB-UniRule"/>
</dbReference>
<evidence type="ECO:0000256" key="1">
    <source>
        <dbReference type="ARBA" id="ARBA00010757"/>
    </source>
</evidence>
<dbReference type="Gene3D" id="1.10.20.60">
    <property type="entry name" value="Glu-tRNAGln amidotransferase C subunit, N-terminal domain"/>
    <property type="match status" value="1"/>
</dbReference>
<dbReference type="GO" id="GO:0016740">
    <property type="term" value="F:transferase activity"/>
    <property type="evidence" value="ECO:0007669"/>
    <property type="project" value="UniProtKB-KW"/>
</dbReference>
<keyword evidence="7" id="KW-0808">Transferase</keyword>
<dbReference type="AlphaFoldDB" id="A0A0B2K2E0"/>
<evidence type="ECO:0000256" key="4">
    <source>
        <dbReference type="ARBA" id="ARBA00047380"/>
    </source>
</evidence>
<sequence>MKVTKKDMENVAVLSRLDIPADKEAQYTQQLNDVLEYFDNLSAVNTDDIKPLAHVLPISNVFREDVVKESLDRDLALSNAPLKEDGYFKVPKVLED</sequence>
<comment type="similarity">
    <text evidence="1 6">Belongs to the GatC family.</text>
</comment>
<evidence type="ECO:0000313" key="8">
    <source>
        <dbReference type="Proteomes" id="UP000030993"/>
    </source>
</evidence>
<evidence type="ECO:0000256" key="3">
    <source>
        <dbReference type="ARBA" id="ARBA00024799"/>
    </source>
</evidence>
<comment type="function">
    <text evidence="3 6">Allows the formation of correctly charged Asn-tRNA(Asn) or Gln-tRNA(Gln) through the transamidation of misacylated Asp-tRNA(Asn) or Glu-tRNA(Gln) in organisms which lack either or both of asparaginyl-tRNA or glutaminyl-tRNA synthetases. The reaction takes place in the presence of glutamine and ATP through an activated phospho-Asp-tRNA(Asn) or phospho-Glu-tRNA(Gln).</text>
</comment>